<gene>
    <name evidence="1" type="ORF">BV22DRAFT_1132507</name>
</gene>
<name>A0ACB8B7C8_9AGAM</name>
<evidence type="ECO:0000313" key="1">
    <source>
        <dbReference type="EMBL" id="KAH7921169.1"/>
    </source>
</evidence>
<organism evidence="1 2">
    <name type="scientific">Leucogyrophana mollusca</name>
    <dbReference type="NCBI Taxonomy" id="85980"/>
    <lineage>
        <taxon>Eukaryota</taxon>
        <taxon>Fungi</taxon>
        <taxon>Dikarya</taxon>
        <taxon>Basidiomycota</taxon>
        <taxon>Agaricomycotina</taxon>
        <taxon>Agaricomycetes</taxon>
        <taxon>Agaricomycetidae</taxon>
        <taxon>Boletales</taxon>
        <taxon>Boletales incertae sedis</taxon>
        <taxon>Leucogyrophana</taxon>
    </lineage>
</organism>
<comment type="caution">
    <text evidence="1">The sequence shown here is derived from an EMBL/GenBank/DDBJ whole genome shotgun (WGS) entry which is preliminary data.</text>
</comment>
<keyword evidence="2" id="KW-1185">Reference proteome</keyword>
<evidence type="ECO:0000313" key="2">
    <source>
        <dbReference type="Proteomes" id="UP000790709"/>
    </source>
</evidence>
<protein>
    <submittedName>
        <fullName evidence="1">Uncharacterized protein</fullName>
    </submittedName>
</protein>
<proteinExistence type="predicted"/>
<accession>A0ACB8B7C8</accession>
<dbReference type="EMBL" id="MU266539">
    <property type="protein sequence ID" value="KAH7921169.1"/>
    <property type="molecule type" value="Genomic_DNA"/>
</dbReference>
<dbReference type="Proteomes" id="UP000790709">
    <property type="component" value="Unassembled WGS sequence"/>
</dbReference>
<sequence length="879" mass="95057">MFSARRAPQRAAPAPAPPRPPPPPVETPSAKVRKEWQRFISTWYEPEKKKLEDELQKELNAKFKNAKSKIQRKARDTEKEKREAEIVEGLAVPARTEWEQRLAAAQVEEEAWVDITLEEQQFVQNVFKGLFRDEDEEDEDGEDADADATSPFPDDEDEATESMFADVLSIATAKLSPPTPITGTFEFVSPSSFSADNTSPPNPTKILPALPMDLASLTAAMNGGRHNHAPPPPVGHSTSGGLGFETWAAEASLFANPQKNPGEPSSSRLAPPDKMSRQTSTASTIPSPSIPRPNVPPQGSPPRSAFKQSPPTMTDTLRYIGPDLTEEDTERAEKDFLQFKLDVRIQMISEFHEEAVLVEIELVQKLSSPDITSDSRRRELQEHQQKMLQLRELKELKRKKLCADERAKRRGEYNRRTPAEVQIAANRLAASREQAEALFAPPPAKTAQIKQPEKPIPPKASASRWITKAENQKDAIPTMNFSNASTSNLEIPGILKKTNSNRSQDEPSPSPVMVEMPPPIASASLAKAKGTWNMSSVADLPNLLKKNDSTRSWGEPAIEPPVAAEPPPAPAPAPAPPATTITTGKGKKGKKGQAAKQAPQVATPAPPPPPPEIKVEPPPPAPAQKAPAWGSVGSSSTKGTLSPAAAKQTGKKGAKQTEPPRRVPEAAPISRSVTVEEVEDVDDDWSSIAVSALKAMATPTPEAEVEVEEEQEEEDAPGENSWYNHRGDSSYWGNITEGRPVGQMDEETVKPTKHVRWTPNVDFDDAASDEGEPDPVEEDLARDTWFQWAVSGGGAEVEEPAAPAAKLQAASTTTSIWEQGKGKTPPAVGKGKSKGGAQAASASGDKNGPQGGQWPSSMESWLTSASRMAGQSSGSARFF</sequence>
<reference evidence="1" key="1">
    <citation type="journal article" date="2021" name="New Phytol.">
        <title>Evolutionary innovations through gain and loss of genes in the ectomycorrhizal Boletales.</title>
        <authorList>
            <person name="Wu G."/>
            <person name="Miyauchi S."/>
            <person name="Morin E."/>
            <person name="Kuo A."/>
            <person name="Drula E."/>
            <person name="Varga T."/>
            <person name="Kohler A."/>
            <person name="Feng B."/>
            <person name="Cao Y."/>
            <person name="Lipzen A."/>
            <person name="Daum C."/>
            <person name="Hundley H."/>
            <person name="Pangilinan J."/>
            <person name="Johnson J."/>
            <person name="Barry K."/>
            <person name="LaButti K."/>
            <person name="Ng V."/>
            <person name="Ahrendt S."/>
            <person name="Min B."/>
            <person name="Choi I.G."/>
            <person name="Park H."/>
            <person name="Plett J.M."/>
            <person name="Magnuson J."/>
            <person name="Spatafora J.W."/>
            <person name="Nagy L.G."/>
            <person name="Henrissat B."/>
            <person name="Grigoriev I.V."/>
            <person name="Yang Z.L."/>
            <person name="Xu J."/>
            <person name="Martin F.M."/>
        </authorList>
    </citation>
    <scope>NUCLEOTIDE SEQUENCE</scope>
    <source>
        <strain evidence="1">KUC20120723A-06</strain>
    </source>
</reference>